<dbReference type="PANTHER" id="PTHR47799:SF1">
    <property type="entry name" value="OMEGA-AMIDASE YAFV"/>
    <property type="match status" value="1"/>
</dbReference>
<dbReference type="PROSITE" id="PS50263">
    <property type="entry name" value="CN_HYDROLASE"/>
    <property type="match status" value="1"/>
</dbReference>
<dbReference type="SUPFAM" id="SSF56317">
    <property type="entry name" value="Carbon-nitrogen hydrolase"/>
    <property type="match status" value="1"/>
</dbReference>
<dbReference type="OrthoDB" id="9811121at2"/>
<dbReference type="InterPro" id="IPR036526">
    <property type="entry name" value="C-N_Hydrolase_sf"/>
</dbReference>
<dbReference type="CDD" id="cd07575">
    <property type="entry name" value="Xc-1258_like"/>
    <property type="match status" value="1"/>
</dbReference>
<dbReference type="GO" id="GO:0050152">
    <property type="term" value="F:omega-amidase activity"/>
    <property type="evidence" value="ECO:0007669"/>
    <property type="project" value="UniProtKB-EC"/>
</dbReference>
<proteinExistence type="inferred from homology"/>
<evidence type="ECO:0000256" key="4">
    <source>
        <dbReference type="ARBA" id="ARBA00052904"/>
    </source>
</evidence>
<sequence>MHLTLLQTSLHWENPTANRAMLEEKIFALPEKTDLIVLPEMFTTGFSMNAKALAEPMNLTTFRWLKQMAAQTDAVVTGSYIVQEKGQFYNRLIWMEPDGSFDVYDKRHLFRMAGEEQTYAGGTKRLVKSWRGWNICPLICYDLRFPVWSRNAGLEYDLLLYVANWPAARSTAWNALLQARAIENLAYVAGVNRVGEDGNGHAYAGDSSLIDPKGEVLFRQNQTETVFQTTLSLDELSVYRERFPANRDADDFRIIG</sequence>
<dbReference type="EC" id="3.5.1.3" evidence="3"/>
<dbReference type="Proteomes" id="UP000253383">
    <property type="component" value="Unassembled WGS sequence"/>
</dbReference>
<dbReference type="PANTHER" id="PTHR47799">
    <property type="entry name" value="OMEGA-AMIDASE YAFV"/>
    <property type="match status" value="1"/>
</dbReference>
<feature type="domain" description="CN hydrolase" evidence="6">
    <location>
        <begin position="1"/>
        <end position="233"/>
    </location>
</feature>
<protein>
    <recommendedName>
        <fullName evidence="5">Omega-amidase YafV</fullName>
        <ecNumber evidence="3">3.5.1.3</ecNumber>
    </recommendedName>
</protein>
<dbReference type="FunFam" id="3.60.110.10:FF:000004">
    <property type="entry name" value="Carbon-nitrogen hydrolase"/>
    <property type="match status" value="1"/>
</dbReference>
<reference evidence="7 8" key="1">
    <citation type="submission" date="2018-07" db="EMBL/GenBank/DDBJ databases">
        <title>Genome analysis of Larkinella rosea.</title>
        <authorList>
            <person name="Zhou Z."/>
            <person name="Wang G."/>
        </authorList>
    </citation>
    <scope>NUCLEOTIDE SEQUENCE [LARGE SCALE GENOMIC DNA]</scope>
    <source>
        <strain evidence="8">zzj9</strain>
    </source>
</reference>
<dbReference type="Pfam" id="PF00795">
    <property type="entry name" value="CN_hydrolase"/>
    <property type="match status" value="1"/>
</dbReference>
<dbReference type="Gene3D" id="3.60.110.10">
    <property type="entry name" value="Carbon-nitrogen hydrolase"/>
    <property type="match status" value="1"/>
</dbReference>
<accession>A0A368JHK7</accession>
<evidence type="ECO:0000313" key="7">
    <source>
        <dbReference type="EMBL" id="RCR66755.1"/>
    </source>
</evidence>
<dbReference type="EMBL" id="QOWE01000024">
    <property type="protein sequence ID" value="RCR66755.1"/>
    <property type="molecule type" value="Genomic_DNA"/>
</dbReference>
<comment type="similarity">
    <text evidence="1">Belongs to the carbon-nitrogen hydrolase superfamily. NIT1/NIT2 family.</text>
</comment>
<evidence type="ECO:0000256" key="3">
    <source>
        <dbReference type="ARBA" id="ARBA00039118"/>
    </source>
</evidence>
<evidence type="ECO:0000313" key="8">
    <source>
        <dbReference type="Proteomes" id="UP000253383"/>
    </source>
</evidence>
<dbReference type="InterPro" id="IPR003010">
    <property type="entry name" value="C-N_Hydrolase"/>
</dbReference>
<dbReference type="GO" id="GO:0106008">
    <property type="term" value="F:2-oxoglutaramate amidase activity"/>
    <property type="evidence" value="ECO:0007669"/>
    <property type="project" value="TreeGrafter"/>
</dbReference>
<keyword evidence="2 7" id="KW-0378">Hydrolase</keyword>
<dbReference type="InterPro" id="IPR052737">
    <property type="entry name" value="Omega-amidase_YafV"/>
</dbReference>
<keyword evidence="8" id="KW-1185">Reference proteome</keyword>
<evidence type="ECO:0000256" key="2">
    <source>
        <dbReference type="ARBA" id="ARBA00022801"/>
    </source>
</evidence>
<dbReference type="NCBIfam" id="NF007757">
    <property type="entry name" value="PRK10438.1"/>
    <property type="match status" value="1"/>
</dbReference>
<dbReference type="AlphaFoldDB" id="A0A368JHK7"/>
<name>A0A368JHK7_9BACT</name>
<comment type="caution">
    <text evidence="7">The sequence shown here is derived from an EMBL/GenBank/DDBJ whole genome shotgun (WGS) entry which is preliminary data.</text>
</comment>
<comment type="catalytic activity">
    <reaction evidence="4">
        <text>a monoamide of a dicarboxylate + H2O = a dicarboxylate + NH4(+)</text>
        <dbReference type="Rhea" id="RHEA:11716"/>
        <dbReference type="ChEBI" id="CHEBI:15377"/>
        <dbReference type="ChEBI" id="CHEBI:28938"/>
        <dbReference type="ChEBI" id="CHEBI:28965"/>
        <dbReference type="ChEBI" id="CHEBI:77450"/>
        <dbReference type="EC" id="3.5.1.3"/>
    </reaction>
</comment>
<organism evidence="7 8">
    <name type="scientific">Larkinella punicea</name>
    <dbReference type="NCBI Taxonomy" id="2315727"/>
    <lineage>
        <taxon>Bacteria</taxon>
        <taxon>Pseudomonadati</taxon>
        <taxon>Bacteroidota</taxon>
        <taxon>Cytophagia</taxon>
        <taxon>Cytophagales</taxon>
        <taxon>Spirosomataceae</taxon>
        <taxon>Larkinella</taxon>
    </lineage>
</organism>
<evidence type="ECO:0000256" key="1">
    <source>
        <dbReference type="ARBA" id="ARBA00010613"/>
    </source>
</evidence>
<evidence type="ECO:0000259" key="6">
    <source>
        <dbReference type="PROSITE" id="PS50263"/>
    </source>
</evidence>
<gene>
    <name evidence="7" type="ORF">DUE52_24695</name>
</gene>
<evidence type="ECO:0000256" key="5">
    <source>
        <dbReference type="ARBA" id="ARBA00072139"/>
    </source>
</evidence>
<dbReference type="RefSeq" id="WP_114408749.1">
    <property type="nucleotide sequence ID" value="NZ_QOWE01000024.1"/>
</dbReference>